<name>A0A1H1JXQ0_9BURK</name>
<keyword evidence="3" id="KW-1185">Reference proteome</keyword>
<evidence type="ECO:0000313" key="3">
    <source>
        <dbReference type="Proteomes" id="UP000183487"/>
    </source>
</evidence>
<feature type="region of interest" description="Disordered" evidence="1">
    <location>
        <begin position="1"/>
        <end position="25"/>
    </location>
</feature>
<protein>
    <submittedName>
        <fullName evidence="2">Uncharacterized protein</fullName>
    </submittedName>
</protein>
<dbReference type="OrthoDB" id="9972710at2"/>
<evidence type="ECO:0000256" key="1">
    <source>
        <dbReference type="SAM" id="MobiDB-lite"/>
    </source>
</evidence>
<dbReference type="EMBL" id="FNKP01000004">
    <property type="protein sequence ID" value="SDR54539.1"/>
    <property type="molecule type" value="Genomic_DNA"/>
</dbReference>
<dbReference type="AlphaFoldDB" id="A0A1H1JXQ0"/>
<proteinExistence type="predicted"/>
<dbReference type="Proteomes" id="UP000183487">
    <property type="component" value="Unassembled WGS sequence"/>
</dbReference>
<organism evidence="2 3">
    <name type="scientific">Paraburkholderia fungorum</name>
    <dbReference type="NCBI Taxonomy" id="134537"/>
    <lineage>
        <taxon>Bacteria</taxon>
        <taxon>Pseudomonadati</taxon>
        <taxon>Pseudomonadota</taxon>
        <taxon>Betaproteobacteria</taxon>
        <taxon>Burkholderiales</taxon>
        <taxon>Burkholderiaceae</taxon>
        <taxon>Paraburkholderia</taxon>
    </lineage>
</organism>
<evidence type="ECO:0000313" key="2">
    <source>
        <dbReference type="EMBL" id="SDR54539.1"/>
    </source>
</evidence>
<reference evidence="3" key="1">
    <citation type="submission" date="2016-10" db="EMBL/GenBank/DDBJ databases">
        <authorList>
            <person name="Varghese N."/>
        </authorList>
    </citation>
    <scope>NUCLEOTIDE SEQUENCE [LARGE SCALE GENOMIC DNA]</scope>
    <source>
        <strain evidence="3">GAS106B</strain>
    </source>
</reference>
<dbReference type="RefSeq" id="WP_143026499.1">
    <property type="nucleotide sequence ID" value="NZ_FNKP01000004.1"/>
</dbReference>
<sequence>MYTAPVARNDSCTNGGGRTGPNVPAGFREVTKDEFFAALYSDPRDIMPSNVNPNFTSWETKRREVWGWTYPGWKNPREEKIFALKL</sequence>
<gene>
    <name evidence="2" type="ORF">SAMN05443245_7450</name>
</gene>
<accession>A0A1H1JXQ0</accession>